<evidence type="ECO:0000313" key="12">
    <source>
        <dbReference type="Proteomes" id="UP001176210"/>
    </source>
</evidence>
<gene>
    <name evidence="10" type="ORF">CD117_03440</name>
    <name evidence="9" type="ORF">JRU67_12430</name>
    <name evidence="8" type="ORF">OWO77_05420</name>
</gene>
<dbReference type="GO" id="GO:0005886">
    <property type="term" value="C:plasma membrane"/>
    <property type="evidence" value="ECO:0007669"/>
    <property type="project" value="UniProtKB-SubCell"/>
</dbReference>
<accession>A0A6M2AIC9</accession>
<reference evidence="9" key="2">
    <citation type="submission" date="2021-02" db="EMBL/GenBank/DDBJ databases">
        <title>cfr and optrA-positive Staphylococcus spp.</title>
        <authorList>
            <person name="Chen L."/>
        </authorList>
    </citation>
    <scope>NUCLEOTIDE SEQUENCE</scope>
    <source>
        <strain evidence="9">GDQ20D70P</strain>
    </source>
</reference>
<evidence type="ECO:0000256" key="4">
    <source>
        <dbReference type="ARBA" id="ARBA00022989"/>
    </source>
</evidence>
<feature type="transmembrane region" description="Helical" evidence="6">
    <location>
        <begin position="43"/>
        <end position="66"/>
    </location>
</feature>
<reference evidence="8" key="3">
    <citation type="submission" date="2022-09" db="EMBL/GenBank/DDBJ databases">
        <authorList>
            <person name="De Moura G.S."/>
            <person name="Carvalho E."/>
            <person name="Ramos Sanchez E.M."/>
            <person name="Sellera F.P."/>
            <person name="Marques M.F.S."/>
            <person name="Heinemann M.B."/>
            <person name="De Vliegher S."/>
            <person name="Souza F.N."/>
            <person name="Mota R.A."/>
        </authorList>
    </citation>
    <scope>NUCLEOTIDE SEQUENCE</scope>
    <source>
        <strain evidence="8">BR656</strain>
    </source>
</reference>
<feature type="transmembrane region" description="Helical" evidence="6">
    <location>
        <begin position="12"/>
        <end position="31"/>
    </location>
</feature>
<keyword evidence="4 6" id="KW-1133">Transmembrane helix</keyword>
<evidence type="ECO:0000313" key="9">
    <source>
        <dbReference type="EMBL" id="QRN90847.1"/>
    </source>
</evidence>
<reference evidence="8" key="4">
    <citation type="journal article" date="2023" name="Vet. Microbiol.">
        <title>Emergence of livestock-associated Mammaliicoccus sciuri ST71 co-harbouring mecA and mecC genes in Brazil.</title>
        <authorList>
            <person name="de Moura G.S."/>
            <person name="de Carvalho E."/>
            <person name="Ramos Sanchez E.M."/>
            <person name="Sellera F.P."/>
            <person name="Marques M.F.S."/>
            <person name="Heinemann M.B."/>
            <person name="De Vliegher S."/>
            <person name="Souza F.N."/>
            <person name="Mota R.A."/>
        </authorList>
    </citation>
    <scope>NUCLEOTIDE SEQUENCE</scope>
    <source>
        <strain evidence="8">BR656</strain>
    </source>
</reference>
<evidence type="ECO:0000313" key="11">
    <source>
        <dbReference type="Proteomes" id="UP000274792"/>
    </source>
</evidence>
<name>A0A6M2AIC9_MAMSC</name>
<evidence type="ECO:0000256" key="2">
    <source>
        <dbReference type="ARBA" id="ARBA00022475"/>
    </source>
</evidence>
<evidence type="ECO:0000256" key="5">
    <source>
        <dbReference type="ARBA" id="ARBA00023136"/>
    </source>
</evidence>
<dbReference type="NCBIfam" id="TIGR03954">
    <property type="entry name" value="integ_memb_HG"/>
    <property type="match status" value="1"/>
</dbReference>
<dbReference type="Pfam" id="PF12823">
    <property type="entry name" value="DUF3817"/>
    <property type="match status" value="1"/>
</dbReference>
<dbReference type="EMBL" id="CP069389">
    <property type="protein sequence ID" value="QRN90847.1"/>
    <property type="molecule type" value="Genomic_DNA"/>
</dbReference>
<dbReference type="RefSeq" id="WP_025904747.1">
    <property type="nucleotide sequence ID" value="NZ_CP065795.1"/>
</dbReference>
<comment type="subcellular location">
    <subcellularLocation>
        <location evidence="1">Cell membrane</location>
        <topology evidence="1">Multi-pass membrane protein</topology>
    </subcellularLocation>
</comment>
<dbReference type="Proteomes" id="UP000640299">
    <property type="component" value="Chromosome"/>
</dbReference>
<proteinExistence type="predicted"/>
<dbReference type="Proteomes" id="UP001176210">
    <property type="component" value="Unassembled WGS sequence"/>
</dbReference>
<dbReference type="AlphaFoldDB" id="A0A6M2AIC9"/>
<feature type="domain" description="DUF3817" evidence="7">
    <location>
        <begin position="8"/>
        <end position="91"/>
    </location>
</feature>
<sequence length="105" mass="11871">MSKTTLTSLFRFTGYLEGGSLLLLVFIAMPIKYMLSNPNVVSVLGMIHGGLFSMYVIMILVMALIVRIHIKWPVIAFITAFIPFGTFIFDHFFINGKSYEKITQS</sequence>
<evidence type="ECO:0000256" key="3">
    <source>
        <dbReference type="ARBA" id="ARBA00022692"/>
    </source>
</evidence>
<evidence type="ECO:0000313" key="8">
    <source>
        <dbReference type="EMBL" id="MDL0116410.1"/>
    </source>
</evidence>
<reference evidence="10 11" key="1">
    <citation type="submission" date="2018-10" db="EMBL/GenBank/DDBJ databases">
        <title>A collection Staphylococci species genome sequencing.</title>
        <authorList>
            <person name="Cole K."/>
        </authorList>
    </citation>
    <scope>NUCLEOTIDE SEQUENCE [LARGE SCALE GENOMIC DNA]</scope>
    <source>
        <strain evidence="10">CCUG 37923</strain>
        <strain evidence="11">NCTC 12218</strain>
    </source>
</reference>
<evidence type="ECO:0000256" key="6">
    <source>
        <dbReference type="SAM" id="Phobius"/>
    </source>
</evidence>
<keyword evidence="2" id="KW-1003">Cell membrane</keyword>
<dbReference type="PANTHER" id="PTHR40077">
    <property type="entry name" value="MEMBRANE PROTEIN-RELATED"/>
    <property type="match status" value="1"/>
</dbReference>
<dbReference type="Proteomes" id="UP000274792">
    <property type="component" value="Unassembled WGS sequence"/>
</dbReference>
<feature type="transmembrane region" description="Helical" evidence="6">
    <location>
        <begin position="72"/>
        <end position="94"/>
    </location>
</feature>
<organism evidence="10 11">
    <name type="scientific">Mammaliicoccus sciuri</name>
    <name type="common">Staphylococcus sciuri</name>
    <dbReference type="NCBI Taxonomy" id="1296"/>
    <lineage>
        <taxon>Bacteria</taxon>
        <taxon>Bacillati</taxon>
        <taxon>Bacillota</taxon>
        <taxon>Bacilli</taxon>
        <taxon>Bacillales</taxon>
        <taxon>Staphylococcaceae</taxon>
        <taxon>Mammaliicoccus</taxon>
    </lineage>
</organism>
<dbReference type="InterPro" id="IPR023845">
    <property type="entry name" value="DUF3817_TM"/>
</dbReference>
<keyword evidence="12" id="KW-1185">Reference proteome</keyword>
<protein>
    <submittedName>
        <fullName evidence="10">DUF3817 domain-containing protein</fullName>
    </submittedName>
</protein>
<keyword evidence="3 6" id="KW-0812">Transmembrane</keyword>
<keyword evidence="5 6" id="KW-0472">Membrane</keyword>
<dbReference type="EMBL" id="RXWV01000019">
    <property type="protein sequence ID" value="RTX74473.1"/>
    <property type="molecule type" value="Genomic_DNA"/>
</dbReference>
<dbReference type="PANTHER" id="PTHR40077:SF1">
    <property type="entry name" value="MEMBRANE PROTEIN"/>
    <property type="match status" value="1"/>
</dbReference>
<evidence type="ECO:0000313" key="10">
    <source>
        <dbReference type="EMBL" id="RTX74473.1"/>
    </source>
</evidence>
<dbReference type="EMBL" id="JAPNQM010000001">
    <property type="protein sequence ID" value="MDL0116410.1"/>
    <property type="molecule type" value="Genomic_DNA"/>
</dbReference>
<evidence type="ECO:0000259" key="7">
    <source>
        <dbReference type="Pfam" id="PF12823"/>
    </source>
</evidence>
<evidence type="ECO:0000256" key="1">
    <source>
        <dbReference type="ARBA" id="ARBA00004651"/>
    </source>
</evidence>